<accession>A0AAI9UBR3</accession>
<name>A0AAI9UBR3_9PEZI</name>
<dbReference type="EMBL" id="MLGG01000035">
    <property type="protein sequence ID" value="KAK1454044.1"/>
    <property type="molecule type" value="Genomic_DNA"/>
</dbReference>
<organism evidence="1 2">
    <name type="scientific">Colletotrichum melonis</name>
    <dbReference type="NCBI Taxonomy" id="1209925"/>
    <lineage>
        <taxon>Eukaryota</taxon>
        <taxon>Fungi</taxon>
        <taxon>Dikarya</taxon>
        <taxon>Ascomycota</taxon>
        <taxon>Pezizomycotina</taxon>
        <taxon>Sordariomycetes</taxon>
        <taxon>Hypocreomycetidae</taxon>
        <taxon>Glomerellales</taxon>
        <taxon>Glomerellaceae</taxon>
        <taxon>Colletotrichum</taxon>
        <taxon>Colletotrichum acutatum species complex</taxon>
    </lineage>
</organism>
<keyword evidence="2" id="KW-1185">Reference proteome</keyword>
<dbReference type="Proteomes" id="UP001239795">
    <property type="component" value="Unassembled WGS sequence"/>
</dbReference>
<evidence type="ECO:0000313" key="2">
    <source>
        <dbReference type="Proteomes" id="UP001239795"/>
    </source>
</evidence>
<reference evidence="1 2" key="1">
    <citation type="submission" date="2016-10" db="EMBL/GenBank/DDBJ databases">
        <title>The genome sequence of Colletotrichum fioriniae PJ7.</title>
        <authorList>
            <person name="Baroncelli R."/>
        </authorList>
    </citation>
    <scope>NUCLEOTIDE SEQUENCE [LARGE SCALE GENOMIC DNA]</scope>
    <source>
        <strain evidence="1">Col 31</strain>
    </source>
</reference>
<comment type="caution">
    <text evidence="1">The sequence shown here is derived from an EMBL/GenBank/DDBJ whole genome shotgun (WGS) entry which is preliminary data.</text>
</comment>
<sequence length="203" mass="21452">MVDGLVGNGLTSSAQKSLVGNSYVHTGRRIQKLQQHTRETHSQRRGADYFIGVYRVSAAICELCPIASCCGHVARRTERAASTSTPGFQPTSQANTIHMAGILLTSSSTRPGSPLALFTGCFCQSEGLGCCTSYLGPGLLHVSTLATGLGVARASVANLSQSQISRARLSEGQYNYPTGTERHLVVPIPSGSRPACDGRIESR</sequence>
<evidence type="ECO:0000313" key="1">
    <source>
        <dbReference type="EMBL" id="KAK1454044.1"/>
    </source>
</evidence>
<gene>
    <name evidence="1" type="ORF">CMEL01_05703</name>
</gene>
<protein>
    <submittedName>
        <fullName evidence="1">Uncharacterized protein</fullName>
    </submittedName>
</protein>
<dbReference type="AlphaFoldDB" id="A0AAI9UBR3"/>
<proteinExistence type="predicted"/>